<dbReference type="EnsemblPlants" id="OB07G30530.1">
    <property type="protein sequence ID" value="OB07G30530.1"/>
    <property type="gene ID" value="OB07G30530"/>
</dbReference>
<reference evidence="1" key="1">
    <citation type="journal article" date="2013" name="Nat. Commun.">
        <title>Whole-genome sequencing of Oryza brachyantha reveals mechanisms underlying Oryza genome evolution.</title>
        <authorList>
            <person name="Chen J."/>
            <person name="Huang Q."/>
            <person name="Gao D."/>
            <person name="Wang J."/>
            <person name="Lang Y."/>
            <person name="Liu T."/>
            <person name="Li B."/>
            <person name="Bai Z."/>
            <person name="Luis Goicoechea J."/>
            <person name="Liang C."/>
            <person name="Chen C."/>
            <person name="Zhang W."/>
            <person name="Sun S."/>
            <person name="Liao Y."/>
            <person name="Zhang X."/>
            <person name="Yang L."/>
            <person name="Song C."/>
            <person name="Wang M."/>
            <person name="Shi J."/>
            <person name="Liu G."/>
            <person name="Liu J."/>
            <person name="Zhou H."/>
            <person name="Zhou W."/>
            <person name="Yu Q."/>
            <person name="An N."/>
            <person name="Chen Y."/>
            <person name="Cai Q."/>
            <person name="Wang B."/>
            <person name="Liu B."/>
            <person name="Min J."/>
            <person name="Huang Y."/>
            <person name="Wu H."/>
            <person name="Li Z."/>
            <person name="Zhang Y."/>
            <person name="Yin Y."/>
            <person name="Song W."/>
            <person name="Jiang J."/>
            <person name="Jackson S.A."/>
            <person name="Wing R.A."/>
            <person name="Wang J."/>
            <person name="Chen M."/>
        </authorList>
    </citation>
    <scope>NUCLEOTIDE SEQUENCE [LARGE SCALE GENOMIC DNA]</scope>
    <source>
        <strain evidence="1">cv. IRGC 101232</strain>
    </source>
</reference>
<sequence>PCSKQFFGSSVNSKGGRTCYWFDPLQEQIIRMSSKIKNKIAYSVMRTNRTVIICQMEPNLAYMQVLDDSNEAAR</sequence>
<proteinExistence type="predicted"/>
<dbReference type="Proteomes" id="UP000006038">
    <property type="component" value="Chromosome 7"/>
</dbReference>
<reference evidence="1" key="2">
    <citation type="submission" date="2013-04" db="UniProtKB">
        <authorList>
            <consortium name="EnsemblPlants"/>
        </authorList>
    </citation>
    <scope>IDENTIFICATION</scope>
</reference>
<keyword evidence="2" id="KW-1185">Reference proteome</keyword>
<dbReference type="Gramene" id="OB07G30530.1">
    <property type="protein sequence ID" value="OB07G30530.1"/>
    <property type="gene ID" value="OB07G30530"/>
</dbReference>
<accession>J3MNS1</accession>
<organism evidence="1">
    <name type="scientific">Oryza brachyantha</name>
    <name type="common">malo sina</name>
    <dbReference type="NCBI Taxonomy" id="4533"/>
    <lineage>
        <taxon>Eukaryota</taxon>
        <taxon>Viridiplantae</taxon>
        <taxon>Streptophyta</taxon>
        <taxon>Embryophyta</taxon>
        <taxon>Tracheophyta</taxon>
        <taxon>Spermatophyta</taxon>
        <taxon>Magnoliopsida</taxon>
        <taxon>Liliopsida</taxon>
        <taxon>Poales</taxon>
        <taxon>Poaceae</taxon>
        <taxon>BOP clade</taxon>
        <taxon>Oryzoideae</taxon>
        <taxon>Oryzeae</taxon>
        <taxon>Oryzinae</taxon>
        <taxon>Oryza</taxon>
    </lineage>
</organism>
<evidence type="ECO:0000313" key="1">
    <source>
        <dbReference type="EnsemblPlants" id="OB07G30530.1"/>
    </source>
</evidence>
<name>J3MNS1_ORYBR</name>
<protein>
    <submittedName>
        <fullName evidence="1">Uncharacterized protein</fullName>
    </submittedName>
</protein>
<evidence type="ECO:0000313" key="2">
    <source>
        <dbReference type="Proteomes" id="UP000006038"/>
    </source>
</evidence>
<dbReference type="HOGENOM" id="CLU_2695148_0_0_1"/>
<dbReference type="AlphaFoldDB" id="J3MNS1"/>